<evidence type="ECO:0000313" key="6">
    <source>
        <dbReference type="EMBL" id="KIZ00516.1"/>
    </source>
</evidence>
<evidence type="ECO:0000259" key="5">
    <source>
        <dbReference type="Pfam" id="PF07992"/>
    </source>
</evidence>
<name>A0A0D2N2Y2_9CHLO</name>
<organism evidence="6 7">
    <name type="scientific">Monoraphidium neglectum</name>
    <dbReference type="NCBI Taxonomy" id="145388"/>
    <lineage>
        <taxon>Eukaryota</taxon>
        <taxon>Viridiplantae</taxon>
        <taxon>Chlorophyta</taxon>
        <taxon>core chlorophytes</taxon>
        <taxon>Chlorophyceae</taxon>
        <taxon>CS clade</taxon>
        <taxon>Sphaeropleales</taxon>
        <taxon>Selenastraceae</taxon>
        <taxon>Monoraphidium</taxon>
    </lineage>
</organism>
<evidence type="ECO:0000256" key="3">
    <source>
        <dbReference type="ARBA" id="ARBA00022827"/>
    </source>
</evidence>
<dbReference type="GeneID" id="25740318"/>
<feature type="region of interest" description="Disordered" evidence="4">
    <location>
        <begin position="91"/>
        <end position="114"/>
    </location>
</feature>
<feature type="domain" description="FAD/NAD(P)-binding" evidence="5">
    <location>
        <begin position="2"/>
        <end position="212"/>
    </location>
</feature>
<accession>A0A0D2N2Y2</accession>
<dbReference type="AlphaFoldDB" id="A0A0D2N2Y2"/>
<evidence type="ECO:0000256" key="1">
    <source>
        <dbReference type="ARBA" id="ARBA00001974"/>
    </source>
</evidence>
<comment type="cofactor">
    <cofactor evidence="1">
        <name>FAD</name>
        <dbReference type="ChEBI" id="CHEBI:57692"/>
    </cofactor>
</comment>
<dbReference type="PANTHER" id="PTHR43429:SF2">
    <property type="entry name" value="PYRIDINE NUCLEOTIDE-DISULFIDE OXIDOREDUCTASE DOMAIN-CONTAINING PROTEIN 1"/>
    <property type="match status" value="1"/>
</dbReference>
<dbReference type="InterPro" id="IPR050260">
    <property type="entry name" value="FAD-bd_OxRdtase"/>
</dbReference>
<dbReference type="Gene3D" id="3.50.50.60">
    <property type="entry name" value="FAD/NAD(P)-binding domain"/>
    <property type="match status" value="2"/>
</dbReference>
<reference evidence="6 7" key="1">
    <citation type="journal article" date="2013" name="BMC Genomics">
        <title>Reconstruction of the lipid metabolism for the microalga Monoraphidium neglectum from its genome sequence reveals characteristics suitable for biofuel production.</title>
        <authorList>
            <person name="Bogen C."/>
            <person name="Al-Dilaimi A."/>
            <person name="Albersmeier A."/>
            <person name="Wichmann J."/>
            <person name="Grundmann M."/>
            <person name="Rupp O."/>
            <person name="Lauersen K.J."/>
            <person name="Blifernez-Klassen O."/>
            <person name="Kalinowski J."/>
            <person name="Goesmann A."/>
            <person name="Mussgnug J.H."/>
            <person name="Kruse O."/>
        </authorList>
    </citation>
    <scope>NUCLEOTIDE SEQUENCE [LARGE SCALE GENOMIC DNA]</scope>
    <source>
        <strain evidence="6 7">SAG 48.87</strain>
    </source>
</reference>
<dbReference type="InterPro" id="IPR023753">
    <property type="entry name" value="FAD/NAD-binding_dom"/>
</dbReference>
<dbReference type="KEGG" id="mng:MNEG_7442"/>
<dbReference type="STRING" id="145388.A0A0D2N2Y2"/>
<keyword evidence="7" id="KW-1185">Reference proteome</keyword>
<dbReference type="OrthoDB" id="202203at2759"/>
<dbReference type="InterPro" id="IPR036188">
    <property type="entry name" value="FAD/NAD-bd_sf"/>
</dbReference>
<dbReference type="Pfam" id="PF07992">
    <property type="entry name" value="Pyr_redox_2"/>
    <property type="match status" value="1"/>
</dbReference>
<dbReference type="PRINTS" id="PR00368">
    <property type="entry name" value="FADPNR"/>
</dbReference>
<evidence type="ECO:0000256" key="4">
    <source>
        <dbReference type="SAM" id="MobiDB-lite"/>
    </source>
</evidence>
<protein>
    <recommendedName>
        <fullName evidence="5">FAD/NAD(P)-binding domain-containing protein</fullName>
    </recommendedName>
</protein>
<gene>
    <name evidence="6" type="ORF">MNEG_7442</name>
</gene>
<proteinExistence type="predicted"/>
<dbReference type="EMBL" id="KK101534">
    <property type="protein sequence ID" value="KIZ00516.1"/>
    <property type="molecule type" value="Genomic_DNA"/>
</dbReference>
<sequence>MRHVVIGGGIGGVCCVEELCRLVPQDVVTLVTASPALKGVSGVVRLSKYVEEFKVVERRAESMVRRNLRIVRGRVVGLDLAARTVSLAVTHQGPTTQQQQQQQRQQQQQQSGTEEAEELLPYDTLCICAGARPKVLAHHDRVVTLRDTESMQDFAHRLAGSRRVVVVGNGGIALELVGSVRGVEVIWVIRHSHIADAFFDVDAAEFLLGEMQWRQEQEKAQQEQEQADGGVQTQDRDKSQKSMTRQQQQQQQQQEEVWQQHGAPDQRQQKAQGRQELGAALGPKWTEALPKGPPANVKLERSAQVSRQSSD</sequence>
<keyword evidence="3" id="KW-0274">FAD</keyword>
<evidence type="ECO:0000256" key="2">
    <source>
        <dbReference type="ARBA" id="ARBA00022630"/>
    </source>
</evidence>
<feature type="region of interest" description="Disordered" evidence="4">
    <location>
        <begin position="217"/>
        <end position="311"/>
    </location>
</feature>
<feature type="compositionally biased region" description="Low complexity" evidence="4">
    <location>
        <begin position="246"/>
        <end position="260"/>
    </location>
</feature>
<dbReference type="SUPFAM" id="SSF51905">
    <property type="entry name" value="FAD/NAD(P)-binding domain"/>
    <property type="match status" value="1"/>
</dbReference>
<keyword evidence="2" id="KW-0285">Flavoprotein</keyword>
<dbReference type="RefSeq" id="XP_013899535.1">
    <property type="nucleotide sequence ID" value="XM_014044081.1"/>
</dbReference>
<dbReference type="GO" id="GO:0016491">
    <property type="term" value="F:oxidoreductase activity"/>
    <property type="evidence" value="ECO:0007669"/>
    <property type="project" value="InterPro"/>
</dbReference>
<dbReference type="PANTHER" id="PTHR43429">
    <property type="entry name" value="PYRIDINE NUCLEOTIDE-DISULFIDE OXIDOREDUCTASE DOMAIN-CONTAINING"/>
    <property type="match status" value="1"/>
</dbReference>
<dbReference type="Proteomes" id="UP000054498">
    <property type="component" value="Unassembled WGS sequence"/>
</dbReference>
<feature type="compositionally biased region" description="Low complexity" evidence="4">
    <location>
        <begin position="97"/>
        <end position="110"/>
    </location>
</feature>
<evidence type="ECO:0000313" key="7">
    <source>
        <dbReference type="Proteomes" id="UP000054498"/>
    </source>
</evidence>